<dbReference type="GO" id="GO:0000287">
    <property type="term" value="F:magnesium ion binding"/>
    <property type="evidence" value="ECO:0007669"/>
    <property type="project" value="UniProtKB-UniRule"/>
</dbReference>
<dbReference type="SUPFAM" id="SSF52518">
    <property type="entry name" value="Thiamin diphosphate-binding fold (THDP-binding)"/>
    <property type="match status" value="2"/>
</dbReference>
<keyword evidence="11" id="KW-0547">Nucleotide-binding</keyword>
<dbReference type="GO" id="GO:0009097">
    <property type="term" value="P:isoleucine biosynthetic process"/>
    <property type="evidence" value="ECO:0007669"/>
    <property type="project" value="UniProtKB-UniPathway"/>
</dbReference>
<keyword evidence="14" id="KW-0391">Immunity</keyword>
<evidence type="ECO:0000256" key="14">
    <source>
        <dbReference type="ARBA" id="ARBA00022859"/>
    </source>
</evidence>
<dbReference type="CDD" id="cd18808">
    <property type="entry name" value="SF1_C_Upf1"/>
    <property type="match status" value="1"/>
</dbReference>
<dbReference type="InterPro" id="IPR041677">
    <property type="entry name" value="DNA2/NAM7_AAA_11"/>
</dbReference>
<keyword evidence="17 18" id="KW-0100">Branched-chain amino acid biosynthesis</keyword>
<keyword evidence="11" id="KW-0347">Helicase</keyword>
<dbReference type="InterPro" id="IPR046439">
    <property type="entry name" value="ZF_RZ_dom"/>
</dbReference>
<comment type="subcellular location">
    <subcellularLocation>
        <location evidence="1">Cytoplasm</location>
    </subcellularLocation>
</comment>
<dbReference type="InterPro" id="IPR027417">
    <property type="entry name" value="P-loop_NTPase"/>
</dbReference>
<dbReference type="Pfam" id="PF02775">
    <property type="entry name" value="TPP_enzyme_C"/>
    <property type="match status" value="1"/>
</dbReference>
<dbReference type="PANTHER" id="PTHR18968:SF13">
    <property type="entry name" value="ACETOLACTATE SYNTHASE CATALYTIC SUBUNIT, MITOCHONDRIAL"/>
    <property type="match status" value="1"/>
</dbReference>
<dbReference type="InterPro" id="IPR039368">
    <property type="entry name" value="AHAS_TPP"/>
</dbReference>
<dbReference type="Pfam" id="PF13086">
    <property type="entry name" value="AAA_11"/>
    <property type="match status" value="1"/>
</dbReference>
<evidence type="ECO:0000256" key="8">
    <source>
        <dbReference type="ARBA" id="ARBA00022679"/>
    </source>
</evidence>
<feature type="region of interest" description="Disordered" evidence="19">
    <location>
        <begin position="1132"/>
        <end position="1152"/>
    </location>
</feature>
<keyword evidence="9 18" id="KW-0479">Metal-binding</keyword>
<proteinExistence type="inferred from homology"/>
<dbReference type="UniPathway" id="UPA00049">
    <property type="reaction ID" value="UER00059"/>
</dbReference>
<dbReference type="PROSITE" id="PS51981">
    <property type="entry name" value="ZF_RZ"/>
    <property type="match status" value="1"/>
</dbReference>
<dbReference type="PROSITE" id="PS00187">
    <property type="entry name" value="TPP_ENZYMES"/>
    <property type="match status" value="1"/>
</dbReference>
<evidence type="ECO:0000313" key="22">
    <source>
        <dbReference type="Proteomes" id="UP000191500"/>
    </source>
</evidence>
<dbReference type="Gene3D" id="3.40.50.1220">
    <property type="entry name" value="TPP-binding domain"/>
    <property type="match status" value="1"/>
</dbReference>
<evidence type="ECO:0000256" key="12">
    <source>
        <dbReference type="ARBA" id="ARBA00022833"/>
    </source>
</evidence>
<comment type="similarity">
    <text evidence="4 18">Belongs to the TPP enzyme family.</text>
</comment>
<dbReference type="Pfam" id="PF00205">
    <property type="entry name" value="TPP_enzyme_M"/>
    <property type="match status" value="1"/>
</dbReference>
<keyword evidence="12" id="KW-0862">Zinc</keyword>
<keyword evidence="10" id="KW-0863">Zinc-finger</keyword>
<dbReference type="FunFam" id="3.40.50.1220:FF:000008">
    <property type="entry name" value="Acetolactate synthase"/>
    <property type="match status" value="1"/>
</dbReference>
<keyword evidence="11" id="KW-0378">Hydrolase</keyword>
<protein>
    <recommendedName>
        <fullName evidence="5 18">Acetolactate synthase</fullName>
        <ecNumber evidence="5 18">2.2.1.6</ecNumber>
    </recommendedName>
</protein>
<keyword evidence="8 18" id="KW-0808">Transferase</keyword>
<reference evidence="22" key="1">
    <citation type="journal article" date="2017" name="Nat. Microbiol.">
        <title>Global analysis of biosynthetic gene clusters reveals vast potential of secondary metabolite production in Penicillium species.</title>
        <authorList>
            <person name="Nielsen J.C."/>
            <person name="Grijseels S."/>
            <person name="Prigent S."/>
            <person name="Ji B."/>
            <person name="Dainat J."/>
            <person name="Nielsen K.F."/>
            <person name="Frisvad J.C."/>
            <person name="Workman M."/>
            <person name="Nielsen J."/>
        </authorList>
    </citation>
    <scope>NUCLEOTIDE SEQUENCE [LARGE SCALE GENOMIC DNA]</scope>
    <source>
        <strain evidence="22">IBT 31321</strain>
    </source>
</reference>
<accession>A0A1V6URP8</accession>
<dbReference type="InterPro" id="IPR041679">
    <property type="entry name" value="DNA2/NAM7-like_C"/>
</dbReference>
<dbReference type="NCBIfam" id="TIGR00118">
    <property type="entry name" value="acolac_lg"/>
    <property type="match status" value="1"/>
</dbReference>
<gene>
    <name evidence="21" type="ORF">PENCOP_c005G01298</name>
</gene>
<evidence type="ECO:0000256" key="1">
    <source>
        <dbReference type="ARBA" id="ARBA00004496"/>
    </source>
</evidence>
<feature type="domain" description="RZ-type" evidence="20">
    <location>
        <begin position="2397"/>
        <end position="2473"/>
    </location>
</feature>
<dbReference type="Pfam" id="PF02776">
    <property type="entry name" value="TPP_enzyme_N"/>
    <property type="match status" value="1"/>
</dbReference>
<dbReference type="PANTHER" id="PTHR18968">
    <property type="entry name" value="THIAMINE PYROPHOSPHATE ENZYMES"/>
    <property type="match status" value="1"/>
</dbReference>
<dbReference type="EC" id="2.2.1.6" evidence="5 18"/>
<dbReference type="InterPro" id="IPR045229">
    <property type="entry name" value="TPP_enz"/>
</dbReference>
<dbReference type="GO" id="GO:0008270">
    <property type="term" value="F:zinc ion binding"/>
    <property type="evidence" value="ECO:0007669"/>
    <property type="project" value="UniProtKB-KW"/>
</dbReference>
<organism evidence="21 22">
    <name type="scientific">Penicillium coprophilum</name>
    <dbReference type="NCBI Taxonomy" id="36646"/>
    <lineage>
        <taxon>Eukaryota</taxon>
        <taxon>Fungi</taxon>
        <taxon>Dikarya</taxon>
        <taxon>Ascomycota</taxon>
        <taxon>Pezizomycotina</taxon>
        <taxon>Eurotiomycetes</taxon>
        <taxon>Eurotiomycetidae</taxon>
        <taxon>Eurotiales</taxon>
        <taxon>Aspergillaceae</taxon>
        <taxon>Penicillium</taxon>
    </lineage>
</organism>
<keyword evidence="16 18" id="KW-0786">Thiamine pyrophosphate</keyword>
<dbReference type="STRING" id="36646.A0A1V6URP8"/>
<dbReference type="GO" id="GO:0003984">
    <property type="term" value="F:acetolactate synthase activity"/>
    <property type="evidence" value="ECO:0007669"/>
    <property type="project" value="UniProtKB-EC"/>
</dbReference>
<dbReference type="SUPFAM" id="SSF52540">
    <property type="entry name" value="P-loop containing nucleoside triphosphate hydrolases"/>
    <property type="match status" value="1"/>
</dbReference>
<evidence type="ECO:0000256" key="2">
    <source>
        <dbReference type="ARBA" id="ARBA00004974"/>
    </source>
</evidence>
<evidence type="ECO:0000256" key="18">
    <source>
        <dbReference type="RuleBase" id="RU003591"/>
    </source>
</evidence>
<dbReference type="Proteomes" id="UP000191500">
    <property type="component" value="Unassembled WGS sequence"/>
</dbReference>
<feature type="region of interest" description="Disordered" evidence="19">
    <location>
        <begin position="710"/>
        <end position="732"/>
    </location>
</feature>
<evidence type="ECO:0000256" key="4">
    <source>
        <dbReference type="ARBA" id="ARBA00007812"/>
    </source>
</evidence>
<evidence type="ECO:0000313" key="21">
    <source>
        <dbReference type="EMBL" id="OQE40823.1"/>
    </source>
</evidence>
<dbReference type="GO" id="GO:0005948">
    <property type="term" value="C:acetolactate synthase complex"/>
    <property type="evidence" value="ECO:0007669"/>
    <property type="project" value="TreeGrafter"/>
</dbReference>
<evidence type="ECO:0000256" key="13">
    <source>
        <dbReference type="ARBA" id="ARBA00022842"/>
    </source>
</evidence>
<dbReference type="SUPFAM" id="SSF52467">
    <property type="entry name" value="DHS-like NAD/FAD-binding domain"/>
    <property type="match status" value="1"/>
</dbReference>
<dbReference type="InterPro" id="IPR011766">
    <property type="entry name" value="TPP_enzyme_TPP-bd"/>
</dbReference>
<evidence type="ECO:0000256" key="17">
    <source>
        <dbReference type="ARBA" id="ARBA00023304"/>
    </source>
</evidence>
<dbReference type="InterPro" id="IPR029061">
    <property type="entry name" value="THDP-binding"/>
</dbReference>
<keyword evidence="15" id="KW-0809">Transit peptide</keyword>
<comment type="pathway">
    <text evidence="3 18">Amino-acid biosynthesis; L-valine biosynthesis; L-valine from pyruvate: step 1/4.</text>
</comment>
<evidence type="ECO:0000259" key="20">
    <source>
        <dbReference type="PROSITE" id="PS51981"/>
    </source>
</evidence>
<feature type="compositionally biased region" description="Polar residues" evidence="19">
    <location>
        <begin position="710"/>
        <end position="722"/>
    </location>
</feature>
<comment type="catalytic activity">
    <reaction evidence="18">
        <text>2 pyruvate + H(+) = (2S)-2-acetolactate + CO2</text>
        <dbReference type="Rhea" id="RHEA:25249"/>
        <dbReference type="ChEBI" id="CHEBI:15361"/>
        <dbReference type="ChEBI" id="CHEBI:15378"/>
        <dbReference type="ChEBI" id="CHEBI:16526"/>
        <dbReference type="ChEBI" id="CHEBI:58476"/>
        <dbReference type="EC" id="2.2.1.6"/>
    </reaction>
</comment>
<dbReference type="CDD" id="cd02015">
    <property type="entry name" value="TPP_AHAS"/>
    <property type="match status" value="1"/>
</dbReference>
<evidence type="ECO:0000256" key="11">
    <source>
        <dbReference type="ARBA" id="ARBA00022806"/>
    </source>
</evidence>
<dbReference type="CDD" id="cd17936">
    <property type="entry name" value="EEXXEc_NFX1"/>
    <property type="match status" value="1"/>
</dbReference>
<dbReference type="FunFam" id="3.40.50.300:FF:001660">
    <property type="entry name" value="NF-X1 finger and helicase protein, putative"/>
    <property type="match status" value="1"/>
</dbReference>
<dbReference type="InterPro" id="IPR047187">
    <property type="entry name" value="SF1_C_Upf1"/>
</dbReference>
<evidence type="ECO:0000256" key="15">
    <source>
        <dbReference type="ARBA" id="ARBA00022946"/>
    </source>
</evidence>
<dbReference type="Pfam" id="PF20173">
    <property type="entry name" value="ZnF_RZ-type"/>
    <property type="match status" value="1"/>
</dbReference>
<evidence type="ECO:0000256" key="10">
    <source>
        <dbReference type="ARBA" id="ARBA00022771"/>
    </source>
</evidence>
<dbReference type="EMBL" id="MDDG01000005">
    <property type="protein sequence ID" value="OQE40823.1"/>
    <property type="molecule type" value="Genomic_DNA"/>
</dbReference>
<dbReference type="UniPathway" id="UPA00047">
    <property type="reaction ID" value="UER00055"/>
</dbReference>
<evidence type="ECO:0000256" key="7">
    <source>
        <dbReference type="ARBA" id="ARBA00022605"/>
    </source>
</evidence>
<evidence type="ECO:0000256" key="5">
    <source>
        <dbReference type="ARBA" id="ARBA00013145"/>
    </source>
</evidence>
<name>A0A1V6URP8_9EURO</name>
<keyword evidence="22" id="KW-1185">Reference proteome</keyword>
<comment type="cofactor">
    <cofactor evidence="18">
        <name>Mg(2+)</name>
        <dbReference type="ChEBI" id="CHEBI:18420"/>
    </cofactor>
    <text evidence="18">Binds 1 Mg(2+) ion per subunit.</text>
</comment>
<keyword evidence="13 18" id="KW-0460">Magnesium</keyword>
<dbReference type="InterPro" id="IPR029035">
    <property type="entry name" value="DHS-like_NAD/FAD-binding_dom"/>
</dbReference>
<dbReference type="GO" id="GO:0005739">
    <property type="term" value="C:mitochondrion"/>
    <property type="evidence" value="ECO:0007669"/>
    <property type="project" value="TreeGrafter"/>
</dbReference>
<dbReference type="GO" id="GO:0030976">
    <property type="term" value="F:thiamine pyrophosphate binding"/>
    <property type="evidence" value="ECO:0007669"/>
    <property type="project" value="UniProtKB-UniRule"/>
</dbReference>
<dbReference type="GO" id="GO:0002376">
    <property type="term" value="P:immune system process"/>
    <property type="evidence" value="ECO:0007669"/>
    <property type="project" value="UniProtKB-KW"/>
</dbReference>
<dbReference type="InterPro" id="IPR012000">
    <property type="entry name" value="Thiamin_PyroP_enz_cen_dom"/>
</dbReference>
<comment type="pathway">
    <text evidence="2 18">Amino-acid biosynthesis; L-isoleucine biosynthesis; L-isoleucine from 2-oxobutanoate: step 1/4.</text>
</comment>
<keyword evidence="11" id="KW-0067">ATP-binding</keyword>
<evidence type="ECO:0000256" key="3">
    <source>
        <dbReference type="ARBA" id="ARBA00005025"/>
    </source>
</evidence>
<dbReference type="GO" id="GO:0004386">
    <property type="term" value="F:helicase activity"/>
    <property type="evidence" value="ECO:0007669"/>
    <property type="project" value="InterPro"/>
</dbReference>
<dbReference type="InterPro" id="IPR012846">
    <property type="entry name" value="Acetolactate_synth_lsu"/>
</dbReference>
<comment type="cofactor">
    <cofactor evidence="18">
        <name>thiamine diphosphate</name>
        <dbReference type="ChEBI" id="CHEBI:58937"/>
    </cofactor>
    <text evidence="18">Binds 1 thiamine pyrophosphate per subunit.</text>
</comment>
<evidence type="ECO:0000256" key="6">
    <source>
        <dbReference type="ARBA" id="ARBA00022490"/>
    </source>
</evidence>
<feature type="region of interest" description="Disordered" evidence="19">
    <location>
        <begin position="30"/>
        <end position="73"/>
    </location>
</feature>
<keyword evidence="6" id="KW-0963">Cytoplasm</keyword>
<dbReference type="Pfam" id="PF13087">
    <property type="entry name" value="AAA_12"/>
    <property type="match status" value="1"/>
</dbReference>
<dbReference type="FunFam" id="3.40.50.970:FF:000007">
    <property type="entry name" value="Acetolactate synthase"/>
    <property type="match status" value="1"/>
</dbReference>
<evidence type="ECO:0000256" key="16">
    <source>
        <dbReference type="ARBA" id="ARBA00023052"/>
    </source>
</evidence>
<keyword evidence="7 18" id="KW-0028">Amino-acid biosynthesis</keyword>
<dbReference type="Gene3D" id="3.40.50.970">
    <property type="match status" value="2"/>
</dbReference>
<dbReference type="GO" id="GO:0050660">
    <property type="term" value="F:flavin adenine dinucleotide binding"/>
    <property type="evidence" value="ECO:0007669"/>
    <property type="project" value="InterPro"/>
</dbReference>
<comment type="caution">
    <text evidence="21">The sequence shown here is derived from an EMBL/GenBank/DDBJ whole genome shotgun (WGS) entry which is preliminary data.</text>
</comment>
<evidence type="ECO:0000256" key="19">
    <source>
        <dbReference type="SAM" id="MobiDB-lite"/>
    </source>
</evidence>
<feature type="compositionally biased region" description="Polar residues" evidence="19">
    <location>
        <begin position="38"/>
        <end position="56"/>
    </location>
</feature>
<dbReference type="Gene3D" id="3.40.50.300">
    <property type="entry name" value="P-loop containing nucleotide triphosphate hydrolases"/>
    <property type="match status" value="2"/>
</dbReference>
<dbReference type="InterPro" id="IPR000399">
    <property type="entry name" value="TPP-bd_CS"/>
</dbReference>
<dbReference type="CDD" id="cd07035">
    <property type="entry name" value="TPP_PYR_POX_like"/>
    <property type="match status" value="1"/>
</dbReference>
<dbReference type="InterPro" id="IPR012001">
    <property type="entry name" value="Thiamin_PyroP_enz_TPP-bd_dom"/>
</dbReference>
<sequence length="2475" mass="277432">MMPLRPSKSALRTFHIQRQLAGRRPFSTSFVASAASPHRSSVQKRTQSTATASNPESRPVPSPAFNQEPHRNEISPLQHRQLPELDDSMVGMSGGEIFHEMMLRQGVKHVFGYPGGAILPVFDAIYNSKHFEFLLPKHEQGAGHMAEGYARASGKPGVVLVTSGPGATNVITPMQDAMSDGTPMVVFCGQVPTSAIGTDSFQEADVIGISRACTKWNVMVKSVGELPRRIQEAFEIATSGRPGPVLVDLPKDVTAGILRNPIPMHSTIPSLPSAATVVAREMSQKKLESTISRVANLVNIAKKPILYVGQGLLARPDGPEILKEFADKACIPVTTTLQGLGGFDELDPKALHMLGMHGSAYANMAMQEADLIIAVGARFDDRVTLSIPKFAPQAKLAATEGRGGIVHFEIMPKNINKVVQANEAVEGDCADNLRLLLPHVKAVPERPEWFEQINDWKQRFPLSLYDRQTADGPIKPQAVIEKLSDLCANRKEKTIITTGVGQHQMWTAQHFRWRHPRTMITSGGLGTMGFGLPAALGAKVARPDCLVIDIDGDASFNMTLTELSTAAQFNIGVKVLLINNEEQGMVTQWQNLFYEDRYAHTHQQNPDFVPLAKAMRVAADRCFKPSELEEKLQWLIDQEGPALLEVITDRKVPVLPMVPSGRGLHEFLVYDEAKDLERKALMRERNVDFHVRTEGNCQWKNCKFAHVSNGQSRSSTIPNRQIQRPEPLPRRAHGLPNAEKALRAWQGSIPLHTAATRPSSGRKTTIFQKARQLIESDANIRQEVIRTLANEDGLRLVLDLVQENFEDMDAATRDLIIKTQVLPFLETISSPEVVSSLVLEQAVGTIYNVLFGIDGSRAARWLNFICGVLEIDTTNEGSAMLLEASLHTFSRIADLNSMAPIQDSLQAVAQRFETVFTSMNNKNGMSGRLYQSRLHLDRIHQRMETGRLLPMGTPEKKVCKETRVAFIANRETPGGRHNNDFDDICQIKIMPSFEEISSLRAEYLPVNNPGQWHLDGIDGLLDRNFRLLREDTVGQLRDAIHHELSPRAQQSQLRKFVYPKSVVVNLEFNWLSGLYFEVDFPQPAAVTNYTPMARQMWWQSSKRLQPGALVCLIVQKDVVLFCTVTHRDMSPRRRKDKILPHDHVPPQNRAEPKALWKSSTRSSVTLTLVDSRYTNTQVVLDLFSPKKPTMSLVEFPGVILPAFEPALQALQSMKVAQNLPFSELLVPWVFDNFNSSDMAPPSYALQPGFAFDLRCIMKDDISFYVRVGQPSDVRYVQDHSTLDGAQAHALISCLKRKLGLIQGPPGTGKSYTGVALVKVLLANKGVTISRLGPILCVTYTNHALDQLLEALLDNNVTSQIVRIGSQSKSARLERFNLHTVAKDTARTKMEKKERWSTAERLSLCEDDFRALELKKEVPIARLKSYIQRTNPQHHDQLFSLVQEDGFLGVKTGSPRAAITSWLDSATKDSARSRPAEQLNDINVFEMSQKERQHLYNHWCRDYRAEVDEKVKQIVSSHKAAKQGYDSVQDEMHLRCLAQADVIGATTAGLARRLDMFRRLPCKFMLCEEAGEVLESHLLTAFLPSIEHAILIGDQQQLRPQVQNYDLSSENIRGGSQYSLDISLFERLVSSNKSPMDCGAPFSTLETQRRMHPSIARLIRETQYPKLKDAPSVSEYPEVAGMRKRLFWLDHRQREEESDANAMSTSHWNSYEVDMTVSLVNHLIQQGAYKHGDIAVLTPYLGQLQRLRKRLDELFAIVLGDRDREDLKQAGYMDYEVKDNPMIKAALSQTLRVATVDNFQGEEAKVVVISLVRSNTKNQCGFLRTPNRINVLLSRAQHGMYIIGNSETSIHVPMWAQVVKILQQYQNIGKSLKLQCPRHPDTPIAVSTPEDFPKFSPEGGCSLRCSVALDRLVAAITHALSDAGTLARKGAWSTYIKRTEHSHVAISCQIFPVGKLRMSQKFVVRRCVIVASLEDLRASQPSMEIASNGVTVIILHAPMPAAFPVTARRHVLHAKLLVKCTVAIPNAHENAMSRVRLVQKKNVFQHALTVSAQCRVRPPVIMFHVPSDARRSWIVDINARHMDAQMDMASYYEVDASSKPIAIWVSLAPFSIQDIKKCATCRGPLRDIARYGRLVRRAILDESTKKLIILLNQEYVPLAQELPQLVRELHAAEGQRKYPWPPVIEISGPRNQQVQNMAEVIQSTNPSRWDSILGLRKRIDYYRRCVKPEEQPFERVRRMIENARQRRKLKINPDHVDDVLQTKGFLQGTALLIRLDIALLVDLLSLVSRGRPSEVTPRFELDLQTIKDDCQTLIQQAVTHRRLLQQAEGYIFLAQLYALERAHCLTSEKRDTILQHGQAAIQKARGLCDAHPSQTRGLADEVHCVEKMLRGGTMYTIITNEERMAVISAMAQEFSGTGHWYYCRNGHPFTIGDCGAARETSRCPECDSPVGGEDSQLAEGVTAAEDWDQDRARLNL</sequence>
<evidence type="ECO:0000256" key="9">
    <source>
        <dbReference type="ARBA" id="ARBA00022723"/>
    </source>
</evidence>
<dbReference type="FunFam" id="3.40.50.970:FF:000053">
    <property type="entry name" value="Acetolactate synthase, mitochondrial"/>
    <property type="match status" value="1"/>
</dbReference>
<dbReference type="GO" id="GO:0009099">
    <property type="term" value="P:L-valine biosynthetic process"/>
    <property type="evidence" value="ECO:0007669"/>
    <property type="project" value="UniProtKB-UniPathway"/>
</dbReference>